<proteinExistence type="predicted"/>
<dbReference type="AlphaFoldDB" id="A0AAW1M2B2"/>
<comment type="caution">
    <text evidence="1">The sequence shown here is derived from an EMBL/GenBank/DDBJ whole genome shotgun (WGS) entry which is preliminary data.</text>
</comment>
<accession>A0AAW1M2B2</accession>
<protein>
    <recommendedName>
        <fullName evidence="3">Secreted protein</fullName>
    </recommendedName>
</protein>
<evidence type="ECO:0000313" key="1">
    <source>
        <dbReference type="EMBL" id="KAK9739641.1"/>
    </source>
</evidence>
<name>A0AAW1M2B2_POPJA</name>
<reference evidence="1 2" key="1">
    <citation type="journal article" date="2024" name="BMC Genomics">
        <title>De novo assembly and annotation of Popillia japonica's genome with initial clues to its potential as an invasive pest.</title>
        <authorList>
            <person name="Cucini C."/>
            <person name="Boschi S."/>
            <person name="Funari R."/>
            <person name="Cardaioli E."/>
            <person name="Iannotti N."/>
            <person name="Marturano G."/>
            <person name="Paoli F."/>
            <person name="Bruttini M."/>
            <person name="Carapelli A."/>
            <person name="Frati F."/>
            <person name="Nardi F."/>
        </authorList>
    </citation>
    <scope>NUCLEOTIDE SEQUENCE [LARGE SCALE GENOMIC DNA]</scope>
    <source>
        <strain evidence="1">DMR45628</strain>
    </source>
</reference>
<evidence type="ECO:0000313" key="2">
    <source>
        <dbReference type="Proteomes" id="UP001458880"/>
    </source>
</evidence>
<dbReference type="Proteomes" id="UP001458880">
    <property type="component" value="Unassembled WGS sequence"/>
</dbReference>
<organism evidence="1 2">
    <name type="scientific">Popillia japonica</name>
    <name type="common">Japanese beetle</name>
    <dbReference type="NCBI Taxonomy" id="7064"/>
    <lineage>
        <taxon>Eukaryota</taxon>
        <taxon>Metazoa</taxon>
        <taxon>Ecdysozoa</taxon>
        <taxon>Arthropoda</taxon>
        <taxon>Hexapoda</taxon>
        <taxon>Insecta</taxon>
        <taxon>Pterygota</taxon>
        <taxon>Neoptera</taxon>
        <taxon>Endopterygota</taxon>
        <taxon>Coleoptera</taxon>
        <taxon>Polyphaga</taxon>
        <taxon>Scarabaeiformia</taxon>
        <taxon>Scarabaeidae</taxon>
        <taxon>Rutelinae</taxon>
        <taxon>Popillia</taxon>
    </lineage>
</organism>
<evidence type="ECO:0008006" key="3">
    <source>
        <dbReference type="Google" id="ProtNLM"/>
    </source>
</evidence>
<dbReference type="EMBL" id="JASPKY010000072">
    <property type="protein sequence ID" value="KAK9739641.1"/>
    <property type="molecule type" value="Genomic_DNA"/>
</dbReference>
<sequence>MTFSFITCTTAVAVAWRRAWHSVHLVKRSCNTSKYAKPLRLLGNGPIKSIETCSHGQSTGLTLLDITAYLTEHTRPIITVSGSCNTLGLCLNASFTAWNAASCSGPQNHLWFFLANCTKGAKTTDILHFFDQIIVSRRKDIASPTPSKFKPHLRTFSHTAIVVSLCVGSVVGGVGDVGREKQF</sequence>
<gene>
    <name evidence="1" type="ORF">QE152_g8820</name>
</gene>
<keyword evidence="2" id="KW-1185">Reference proteome</keyword>